<dbReference type="Proteomes" id="UP000663851">
    <property type="component" value="Unassembled WGS sequence"/>
</dbReference>
<dbReference type="Proteomes" id="UP000663862">
    <property type="component" value="Unassembled WGS sequence"/>
</dbReference>
<evidence type="ECO:0008006" key="8">
    <source>
        <dbReference type="Google" id="ProtNLM"/>
    </source>
</evidence>
<evidence type="ECO:0000313" key="5">
    <source>
        <dbReference type="EMBL" id="CAF4719648.1"/>
    </source>
</evidence>
<dbReference type="Proteomes" id="UP000663848">
    <property type="component" value="Unassembled WGS sequence"/>
</dbReference>
<comment type="caution">
    <text evidence="4">The sequence shown here is derived from an EMBL/GenBank/DDBJ whole genome shotgun (WGS) entry which is preliminary data.</text>
</comment>
<accession>A0A820UJ93</accession>
<dbReference type="Proteomes" id="UP000663873">
    <property type="component" value="Unassembled WGS sequence"/>
</dbReference>
<dbReference type="GO" id="GO:0005886">
    <property type="term" value="C:plasma membrane"/>
    <property type="evidence" value="ECO:0007669"/>
    <property type="project" value="TreeGrafter"/>
</dbReference>
<dbReference type="InterPro" id="IPR019332">
    <property type="entry name" value="OSCP1"/>
</dbReference>
<dbReference type="EMBL" id="CAJOBO010003245">
    <property type="protein sequence ID" value="CAF4485781.1"/>
    <property type="molecule type" value="Genomic_DNA"/>
</dbReference>
<evidence type="ECO:0000313" key="4">
    <source>
        <dbReference type="EMBL" id="CAF4485781.1"/>
    </source>
</evidence>
<dbReference type="PANTHER" id="PTHR21439">
    <property type="entry name" value="OXIDORED-NITRO DOMAIN-CONTAINING PROTEIN"/>
    <property type="match status" value="1"/>
</dbReference>
<keyword evidence="7" id="KW-1185">Reference proteome</keyword>
<feature type="region of interest" description="Disordered" evidence="1">
    <location>
        <begin position="366"/>
        <end position="404"/>
    </location>
</feature>
<dbReference type="PANTHER" id="PTHR21439:SF0">
    <property type="entry name" value="PROTEIN OSCP1"/>
    <property type="match status" value="1"/>
</dbReference>
<dbReference type="AlphaFoldDB" id="A0A820UJ93"/>
<dbReference type="Pfam" id="PF10188">
    <property type="entry name" value="Oscp1"/>
    <property type="match status" value="1"/>
</dbReference>
<evidence type="ECO:0000313" key="3">
    <source>
        <dbReference type="EMBL" id="CAF4459891.1"/>
    </source>
</evidence>
<sequence>MGGEMVYILDQRLSAQEIVDQKAAKVINDIVGAMFNSKFVDELFRPQELYPKKSVKQIFEKLAHSSIMRLNEASMDKLYDLMTMSVKFQIMLCPCAADIIKVTYNHVNSMRKLVRSSTVLDLLDKAFIAFNKQFERLNDVEWLLIRDTILFFFQDVHIRVSIFLRENLQTQQGQFIMKTNGIVPTGFQTPGEIRTYKRGRLNNTHIFNAGERHEPPDDKRTFHLGLNIYSRSKNSSESLLSDSAVRRPSVMVNAASDIEMINPDPKMIAQLNLLSDLIGNSSNSDSSRSGLVKLSLFDDDDDEDTGPPLAFLILSGCTFFHIIHFIRVQKHAQASSTINKRPKNDDITIDVSKRNQNPRLSHVLQDLDFDERPKRRGKKDDDDDDDDLCALMDRLPSDTGNKRR</sequence>
<gene>
    <name evidence="4" type="ORF">HFQ381_LOCUS26634</name>
    <name evidence="5" type="ORF">QYT958_LOCUS18885</name>
    <name evidence="3" type="ORF">TSG867_LOCUS17723</name>
    <name evidence="2" type="ORF">UJA718_LOCUS13817</name>
</gene>
<dbReference type="EMBL" id="CAJOBR010003038">
    <property type="protein sequence ID" value="CAF4719648.1"/>
    <property type="molecule type" value="Genomic_DNA"/>
</dbReference>
<protein>
    <recommendedName>
        <fullName evidence="8">Protein OSCP1</fullName>
    </recommendedName>
</protein>
<evidence type="ECO:0000313" key="2">
    <source>
        <dbReference type="EMBL" id="CAF4320229.1"/>
    </source>
</evidence>
<name>A0A820UJ93_9BILA</name>
<organism evidence="4 6">
    <name type="scientific">Rotaria socialis</name>
    <dbReference type="NCBI Taxonomy" id="392032"/>
    <lineage>
        <taxon>Eukaryota</taxon>
        <taxon>Metazoa</taxon>
        <taxon>Spiralia</taxon>
        <taxon>Gnathifera</taxon>
        <taxon>Rotifera</taxon>
        <taxon>Eurotatoria</taxon>
        <taxon>Bdelloidea</taxon>
        <taxon>Philodinida</taxon>
        <taxon>Philodinidae</taxon>
        <taxon>Rotaria</taxon>
    </lineage>
</organism>
<evidence type="ECO:0000256" key="1">
    <source>
        <dbReference type="SAM" id="MobiDB-lite"/>
    </source>
</evidence>
<reference evidence="4" key="1">
    <citation type="submission" date="2021-02" db="EMBL/GenBank/DDBJ databases">
        <authorList>
            <person name="Nowell W R."/>
        </authorList>
    </citation>
    <scope>NUCLEOTIDE SEQUENCE</scope>
</reference>
<dbReference type="EMBL" id="CAJOBP010001902">
    <property type="protein sequence ID" value="CAF4320229.1"/>
    <property type="molecule type" value="Genomic_DNA"/>
</dbReference>
<evidence type="ECO:0000313" key="6">
    <source>
        <dbReference type="Proteomes" id="UP000663851"/>
    </source>
</evidence>
<evidence type="ECO:0000313" key="7">
    <source>
        <dbReference type="Proteomes" id="UP000663873"/>
    </source>
</evidence>
<dbReference type="EMBL" id="CAJOBQ010001142">
    <property type="protein sequence ID" value="CAF4459891.1"/>
    <property type="molecule type" value="Genomic_DNA"/>
</dbReference>
<proteinExistence type="predicted"/>
<dbReference type="GO" id="GO:0005737">
    <property type="term" value="C:cytoplasm"/>
    <property type="evidence" value="ECO:0007669"/>
    <property type="project" value="TreeGrafter"/>
</dbReference>